<gene>
    <name evidence="6" type="ORF">S01H1_10971</name>
</gene>
<proteinExistence type="predicted"/>
<organism evidence="6">
    <name type="scientific">marine sediment metagenome</name>
    <dbReference type="NCBI Taxonomy" id="412755"/>
    <lineage>
        <taxon>unclassified sequences</taxon>
        <taxon>metagenomes</taxon>
        <taxon>ecological metagenomes</taxon>
    </lineage>
</organism>
<evidence type="ECO:0000256" key="3">
    <source>
        <dbReference type="ARBA" id="ARBA00022989"/>
    </source>
</evidence>
<evidence type="ECO:0008006" key="7">
    <source>
        <dbReference type="Google" id="ProtNLM"/>
    </source>
</evidence>
<dbReference type="AlphaFoldDB" id="X0SKS7"/>
<dbReference type="Pfam" id="PF09685">
    <property type="entry name" value="MamF_MmsF"/>
    <property type="match status" value="1"/>
</dbReference>
<comment type="subcellular location">
    <subcellularLocation>
        <location evidence="1">Membrane</location>
        <topology evidence="1">Multi-pass membrane protein</topology>
    </subcellularLocation>
</comment>
<keyword evidence="2 5" id="KW-0812">Transmembrane</keyword>
<protein>
    <recommendedName>
        <fullName evidence="7">DUF4870 domain-containing protein</fullName>
    </recommendedName>
</protein>
<dbReference type="GO" id="GO:0016020">
    <property type="term" value="C:membrane"/>
    <property type="evidence" value="ECO:0007669"/>
    <property type="project" value="UniProtKB-SubCell"/>
</dbReference>
<feature type="transmembrane region" description="Helical" evidence="5">
    <location>
        <begin position="80"/>
        <end position="98"/>
    </location>
</feature>
<comment type="caution">
    <text evidence="6">The sequence shown here is derived from an EMBL/GenBank/DDBJ whole genome shotgun (WGS) entry which is preliminary data.</text>
</comment>
<evidence type="ECO:0000256" key="1">
    <source>
        <dbReference type="ARBA" id="ARBA00004141"/>
    </source>
</evidence>
<evidence type="ECO:0000256" key="5">
    <source>
        <dbReference type="SAM" id="Phobius"/>
    </source>
</evidence>
<name>X0SKS7_9ZZZZ</name>
<dbReference type="InterPro" id="IPR019109">
    <property type="entry name" value="MamF_MmsF"/>
</dbReference>
<dbReference type="PANTHER" id="PTHR36460:SF1">
    <property type="entry name" value="UPF0132 DOMAIN PROTEIN (AFU_ORTHOLOGUE AFUA_3G10255)"/>
    <property type="match status" value="1"/>
</dbReference>
<dbReference type="PANTHER" id="PTHR36460">
    <property type="entry name" value="UPF0132 DOMAIN PROTEIN (AFU_ORTHOLOGUE AFUA_3G10255)"/>
    <property type="match status" value="1"/>
</dbReference>
<accession>X0SKS7</accession>
<sequence length="123" mass="13398">MSEGPVETQESPQEASSTGLDPNLAGLLCYLLGWITGIVFLIIEKENRYVRFHAYQSLAVFGALSVLSLIAGFIPFIGTLISVLLAPVGLVLWILLMLKAYQGERYKLPVSGDWAEEQSGKPA</sequence>
<feature type="transmembrane region" description="Helical" evidence="5">
    <location>
        <begin position="55"/>
        <end position="74"/>
    </location>
</feature>
<keyword evidence="3 5" id="KW-1133">Transmembrane helix</keyword>
<evidence type="ECO:0000313" key="6">
    <source>
        <dbReference type="EMBL" id="GAF75746.1"/>
    </source>
</evidence>
<evidence type="ECO:0000256" key="2">
    <source>
        <dbReference type="ARBA" id="ARBA00022692"/>
    </source>
</evidence>
<keyword evidence="4 5" id="KW-0472">Membrane</keyword>
<evidence type="ECO:0000256" key="4">
    <source>
        <dbReference type="ARBA" id="ARBA00023136"/>
    </source>
</evidence>
<dbReference type="EMBL" id="BARS01005591">
    <property type="protein sequence ID" value="GAF75746.1"/>
    <property type="molecule type" value="Genomic_DNA"/>
</dbReference>
<feature type="transmembrane region" description="Helical" evidence="5">
    <location>
        <begin position="24"/>
        <end position="43"/>
    </location>
</feature>
<reference evidence="6" key="1">
    <citation type="journal article" date="2014" name="Front. Microbiol.">
        <title>High frequency of phylogenetically diverse reductive dehalogenase-homologous genes in deep subseafloor sedimentary metagenomes.</title>
        <authorList>
            <person name="Kawai M."/>
            <person name="Futagami T."/>
            <person name="Toyoda A."/>
            <person name="Takaki Y."/>
            <person name="Nishi S."/>
            <person name="Hori S."/>
            <person name="Arai W."/>
            <person name="Tsubouchi T."/>
            <person name="Morono Y."/>
            <person name="Uchiyama I."/>
            <person name="Ito T."/>
            <person name="Fujiyama A."/>
            <person name="Inagaki F."/>
            <person name="Takami H."/>
        </authorList>
    </citation>
    <scope>NUCLEOTIDE SEQUENCE</scope>
    <source>
        <strain evidence="6">Expedition CK06-06</strain>
    </source>
</reference>